<organism evidence="4 5">
    <name type="scientific">Galbibacter marinus</name>
    <dbReference type="NCBI Taxonomy" id="555500"/>
    <lineage>
        <taxon>Bacteria</taxon>
        <taxon>Pseudomonadati</taxon>
        <taxon>Bacteroidota</taxon>
        <taxon>Flavobacteriia</taxon>
        <taxon>Flavobacteriales</taxon>
        <taxon>Flavobacteriaceae</taxon>
        <taxon>Galbibacter</taxon>
    </lineage>
</organism>
<keyword evidence="2" id="KW-0808">Transferase</keyword>
<dbReference type="AlphaFoldDB" id="K2PXY7"/>
<dbReference type="Proteomes" id="UP000007364">
    <property type="component" value="Unassembled WGS sequence"/>
</dbReference>
<dbReference type="RefSeq" id="WP_008990283.1">
    <property type="nucleotide sequence ID" value="NZ_AMSG01000002.1"/>
</dbReference>
<accession>K2PXY7</accession>
<dbReference type="InterPro" id="IPR019257">
    <property type="entry name" value="MeTrfase_dom"/>
</dbReference>
<dbReference type="PIRSF" id="PIRSF018005">
    <property type="entry name" value="UCP018005"/>
    <property type="match status" value="1"/>
</dbReference>
<dbReference type="SUPFAM" id="SSF53335">
    <property type="entry name" value="S-adenosyl-L-methionine-dependent methyltransferases"/>
    <property type="match status" value="1"/>
</dbReference>
<evidence type="ECO:0000259" key="3">
    <source>
        <dbReference type="Pfam" id="PF10017"/>
    </source>
</evidence>
<dbReference type="InterPro" id="IPR029063">
    <property type="entry name" value="SAM-dependent_MTases_sf"/>
</dbReference>
<dbReference type="Pfam" id="PF10017">
    <property type="entry name" value="Methyltransf_33"/>
    <property type="match status" value="1"/>
</dbReference>
<evidence type="ECO:0000313" key="5">
    <source>
        <dbReference type="Proteomes" id="UP000007364"/>
    </source>
</evidence>
<evidence type="ECO:0000313" key="4">
    <source>
        <dbReference type="EMBL" id="EKF56264.1"/>
    </source>
</evidence>
<reference evidence="4 5" key="1">
    <citation type="journal article" date="2012" name="J. Bacteriol.">
        <title>Genome Sequence of Galbibacter marinum Type Strain ck-I2-15.</title>
        <authorList>
            <person name="Lai Q."/>
            <person name="Li C."/>
            <person name="Shao Z."/>
        </authorList>
    </citation>
    <scope>NUCLEOTIDE SEQUENCE [LARGE SCALE GENOMIC DNA]</scope>
    <source>
        <strain evidence="5">ck-I2-15</strain>
    </source>
</reference>
<dbReference type="eggNOG" id="COG4301">
    <property type="taxonomic scope" value="Bacteria"/>
</dbReference>
<gene>
    <name evidence="4" type="ORF">I215_02038</name>
</gene>
<protein>
    <recommendedName>
        <fullName evidence="3">Histidine-specific methyltransferase SAM-dependent domain-containing protein</fullName>
    </recommendedName>
</protein>
<dbReference type="PATRIC" id="fig|555500.3.peg.426"/>
<comment type="caution">
    <text evidence="4">The sequence shown here is derived from an EMBL/GenBank/DDBJ whole genome shotgun (WGS) entry which is preliminary data.</text>
</comment>
<evidence type="ECO:0000256" key="2">
    <source>
        <dbReference type="ARBA" id="ARBA00022679"/>
    </source>
</evidence>
<dbReference type="GO" id="GO:0032259">
    <property type="term" value="P:methylation"/>
    <property type="evidence" value="ECO:0007669"/>
    <property type="project" value="UniProtKB-KW"/>
</dbReference>
<proteinExistence type="predicted"/>
<keyword evidence="1" id="KW-0489">Methyltransferase</keyword>
<sequence>MERHLINTTASVSEKDSIIRFKRDVLNGLKASPKELQPKYFYDEVGTELFRKIMKLPEYYLTDCELDIFQHKTAQLAKLITQHNEEFDLIELGSGDGFKSKHLLDYLFHSKTNFTYMPIDISKSALEYLSESLNDQLPGMEIQSFQGEYVEMLAEACYSSKRRKVVLFLGANIGNMELPQANEFCGELQSLLSPKDLLLVGFDLKKDPKKVLAAYNDTSGITSQFNLNLLERINRELDADFVVDQFEHYPVYDPISGACRSFLVSLNQQQVCIGENQIHFQKNEVIQMEISQKYDLNGICDLAAKTGFKTVGMIADSNGWFVDAIWEKRE</sequence>
<dbReference type="EMBL" id="AMSG01000002">
    <property type="protein sequence ID" value="EKF56264.1"/>
    <property type="molecule type" value="Genomic_DNA"/>
</dbReference>
<feature type="domain" description="Histidine-specific methyltransferase SAM-dependent" evidence="3">
    <location>
        <begin position="21"/>
        <end position="327"/>
    </location>
</feature>
<dbReference type="PANTHER" id="PTHR43397">
    <property type="entry name" value="ERGOTHIONEINE BIOSYNTHESIS PROTEIN 1"/>
    <property type="match status" value="1"/>
</dbReference>
<dbReference type="PANTHER" id="PTHR43397:SF1">
    <property type="entry name" value="ERGOTHIONEINE BIOSYNTHESIS PROTEIN 1"/>
    <property type="match status" value="1"/>
</dbReference>
<evidence type="ECO:0000256" key="1">
    <source>
        <dbReference type="ARBA" id="ARBA00022603"/>
    </source>
</evidence>
<keyword evidence="5" id="KW-1185">Reference proteome</keyword>
<dbReference type="STRING" id="555500.I215_02038"/>
<dbReference type="InterPro" id="IPR017804">
    <property type="entry name" value="MeTrfase_EgtD-like"/>
</dbReference>
<name>K2PXY7_9FLAO</name>
<dbReference type="Gene3D" id="3.40.50.150">
    <property type="entry name" value="Vaccinia Virus protein VP39"/>
    <property type="match status" value="1"/>
</dbReference>
<dbReference type="GO" id="GO:0008168">
    <property type="term" value="F:methyltransferase activity"/>
    <property type="evidence" value="ECO:0007669"/>
    <property type="project" value="UniProtKB-KW"/>
</dbReference>
<dbReference type="InterPro" id="IPR051128">
    <property type="entry name" value="EgtD_Methyltrsf_superfamily"/>
</dbReference>